<organism evidence="5 6">
    <name type="scientific">Camellia sinensis</name>
    <name type="common">Tea plant</name>
    <name type="synonym">Thea sinensis</name>
    <dbReference type="NCBI Taxonomy" id="4442"/>
    <lineage>
        <taxon>Eukaryota</taxon>
        <taxon>Viridiplantae</taxon>
        <taxon>Streptophyta</taxon>
        <taxon>Embryophyta</taxon>
        <taxon>Tracheophyta</taxon>
        <taxon>Spermatophyta</taxon>
        <taxon>Magnoliopsida</taxon>
        <taxon>eudicotyledons</taxon>
        <taxon>Gunneridae</taxon>
        <taxon>Pentapetalae</taxon>
        <taxon>asterids</taxon>
        <taxon>Ericales</taxon>
        <taxon>Theaceae</taxon>
        <taxon>Camellia</taxon>
    </lineage>
</organism>
<dbReference type="InterPro" id="IPR027417">
    <property type="entry name" value="P-loop_NTPase"/>
</dbReference>
<dbReference type="InterPro" id="IPR027640">
    <property type="entry name" value="Kinesin-like_fam"/>
</dbReference>
<dbReference type="EMBL" id="JACBKZ010000002">
    <property type="protein sequence ID" value="KAF5956820.1"/>
    <property type="molecule type" value="Genomic_DNA"/>
</dbReference>
<proteinExistence type="inferred from homology"/>
<accession>A0A7J7HVD0</accession>
<reference evidence="6" key="1">
    <citation type="journal article" date="2020" name="Nat. Commun.">
        <title>Genome assembly of wild tea tree DASZ reveals pedigree and selection history of tea varieties.</title>
        <authorList>
            <person name="Zhang W."/>
            <person name="Zhang Y."/>
            <person name="Qiu H."/>
            <person name="Guo Y."/>
            <person name="Wan H."/>
            <person name="Zhang X."/>
            <person name="Scossa F."/>
            <person name="Alseekh S."/>
            <person name="Zhang Q."/>
            <person name="Wang P."/>
            <person name="Xu L."/>
            <person name="Schmidt M.H."/>
            <person name="Jia X."/>
            <person name="Li D."/>
            <person name="Zhu A."/>
            <person name="Guo F."/>
            <person name="Chen W."/>
            <person name="Ni D."/>
            <person name="Usadel B."/>
            <person name="Fernie A.R."/>
            <person name="Wen W."/>
        </authorList>
    </citation>
    <scope>NUCLEOTIDE SEQUENCE [LARGE SCALE GENOMIC DNA]</scope>
    <source>
        <strain evidence="6">cv. G240</strain>
    </source>
</reference>
<name>A0A7J7HVD0_CAMSI</name>
<dbReference type="GO" id="GO:0003777">
    <property type="term" value="F:microtubule motor activity"/>
    <property type="evidence" value="ECO:0007669"/>
    <property type="project" value="InterPro"/>
</dbReference>
<evidence type="ECO:0000256" key="1">
    <source>
        <dbReference type="ARBA" id="ARBA00023175"/>
    </source>
</evidence>
<dbReference type="PANTHER" id="PTHR47968">
    <property type="entry name" value="CENTROMERE PROTEIN E"/>
    <property type="match status" value="1"/>
</dbReference>
<evidence type="ECO:0000256" key="3">
    <source>
        <dbReference type="SAM" id="SignalP"/>
    </source>
</evidence>
<sequence length="155" mass="17344">MCLVAQARSLVLELAFAFGSGPEGYNSWLEQVFLRSSKFSFAQASEVGMTGGGCEEKIFVSVRLRPLNEKEIARNDVCDWECINEDTVIFKNCNLPLPVRSMYSTAYTFVMCGTEYLGVTAPQKKVYEKEAKDVALSVVSGINCEYYFSLLLHFS</sequence>
<keyword evidence="3" id="KW-0732">Signal</keyword>
<reference evidence="5 6" key="2">
    <citation type="submission" date="2020-07" db="EMBL/GenBank/DDBJ databases">
        <title>Genome assembly of wild tea tree DASZ reveals pedigree and selection history of tea varieties.</title>
        <authorList>
            <person name="Zhang W."/>
        </authorList>
    </citation>
    <scope>NUCLEOTIDE SEQUENCE [LARGE SCALE GENOMIC DNA]</scope>
    <source>
        <strain evidence="6">cv. G240</strain>
        <tissue evidence="5">Leaf</tissue>
    </source>
</reference>
<dbReference type="GO" id="GO:0005524">
    <property type="term" value="F:ATP binding"/>
    <property type="evidence" value="ECO:0007669"/>
    <property type="project" value="InterPro"/>
</dbReference>
<dbReference type="Gene3D" id="3.40.850.10">
    <property type="entry name" value="Kinesin motor domain"/>
    <property type="match status" value="1"/>
</dbReference>
<evidence type="ECO:0000259" key="4">
    <source>
        <dbReference type="PROSITE" id="PS50067"/>
    </source>
</evidence>
<dbReference type="SUPFAM" id="SSF52540">
    <property type="entry name" value="P-loop containing nucleoside triphosphate hydrolases"/>
    <property type="match status" value="1"/>
</dbReference>
<comment type="similarity">
    <text evidence="2">Belongs to the TRAFAC class myosin-kinesin ATPase superfamily. Kinesin family.</text>
</comment>
<evidence type="ECO:0000313" key="5">
    <source>
        <dbReference type="EMBL" id="KAF5956820.1"/>
    </source>
</evidence>
<protein>
    <recommendedName>
        <fullName evidence="4">Kinesin motor domain-containing protein</fullName>
    </recommendedName>
</protein>
<dbReference type="AlphaFoldDB" id="A0A7J7HVD0"/>
<evidence type="ECO:0000256" key="2">
    <source>
        <dbReference type="PROSITE-ProRule" id="PRU00283"/>
    </source>
</evidence>
<feature type="chain" id="PRO_5029737677" description="Kinesin motor domain-containing protein" evidence="3">
    <location>
        <begin position="18"/>
        <end position="155"/>
    </location>
</feature>
<comment type="caution">
    <text evidence="5">The sequence shown here is derived from an EMBL/GenBank/DDBJ whole genome shotgun (WGS) entry which is preliminary data.</text>
</comment>
<comment type="caution">
    <text evidence="2">Lacks conserved residue(s) required for the propagation of feature annotation.</text>
</comment>
<keyword evidence="1" id="KW-0505">Motor protein</keyword>
<keyword evidence="6" id="KW-1185">Reference proteome</keyword>
<feature type="domain" description="Kinesin motor" evidence="4">
    <location>
        <begin position="57"/>
        <end position="155"/>
    </location>
</feature>
<dbReference type="PANTHER" id="PTHR47968:SF54">
    <property type="entry name" value="KINESIN-LIKE PROTEIN NACK2"/>
    <property type="match status" value="1"/>
</dbReference>
<dbReference type="GO" id="GO:0008017">
    <property type="term" value="F:microtubule binding"/>
    <property type="evidence" value="ECO:0007669"/>
    <property type="project" value="InterPro"/>
</dbReference>
<feature type="signal peptide" evidence="3">
    <location>
        <begin position="1"/>
        <end position="17"/>
    </location>
</feature>
<dbReference type="Proteomes" id="UP000593564">
    <property type="component" value="Unassembled WGS sequence"/>
</dbReference>
<gene>
    <name evidence="5" type="ORF">HYC85_004045</name>
</gene>
<evidence type="ECO:0000313" key="6">
    <source>
        <dbReference type="Proteomes" id="UP000593564"/>
    </source>
</evidence>
<dbReference type="PROSITE" id="PS50067">
    <property type="entry name" value="KINESIN_MOTOR_2"/>
    <property type="match status" value="1"/>
</dbReference>
<dbReference type="InterPro" id="IPR001752">
    <property type="entry name" value="Kinesin_motor_dom"/>
</dbReference>
<dbReference type="GO" id="GO:0007018">
    <property type="term" value="P:microtubule-based movement"/>
    <property type="evidence" value="ECO:0007669"/>
    <property type="project" value="InterPro"/>
</dbReference>
<dbReference type="InterPro" id="IPR036961">
    <property type="entry name" value="Kinesin_motor_dom_sf"/>
</dbReference>